<dbReference type="EMBL" id="RKHR01000004">
    <property type="protein sequence ID" value="ROS01703.1"/>
    <property type="molecule type" value="Genomic_DNA"/>
</dbReference>
<dbReference type="Proteomes" id="UP000275394">
    <property type="component" value="Unassembled WGS sequence"/>
</dbReference>
<comment type="caution">
    <text evidence="1">The sequence shown here is derived from an EMBL/GenBank/DDBJ whole genome shotgun (WGS) entry which is preliminary data.</text>
</comment>
<proteinExistence type="predicted"/>
<keyword evidence="2" id="KW-1185">Reference proteome</keyword>
<reference evidence="1 2" key="1">
    <citation type="submission" date="2018-11" db="EMBL/GenBank/DDBJ databases">
        <title>Genomic Encyclopedia of Type Strains, Phase IV (KMG-IV): sequencing the most valuable type-strain genomes for metagenomic binning, comparative biology and taxonomic classification.</title>
        <authorList>
            <person name="Goeker M."/>
        </authorList>
    </citation>
    <scope>NUCLEOTIDE SEQUENCE [LARGE SCALE GENOMIC DNA]</scope>
    <source>
        <strain evidence="1 2">DSM 100316</strain>
    </source>
</reference>
<gene>
    <name evidence="1" type="ORF">EDC56_2148</name>
</gene>
<organism evidence="1 2">
    <name type="scientific">Sinobacterium caligoides</name>
    <dbReference type="NCBI Taxonomy" id="933926"/>
    <lineage>
        <taxon>Bacteria</taxon>
        <taxon>Pseudomonadati</taxon>
        <taxon>Pseudomonadota</taxon>
        <taxon>Gammaproteobacteria</taxon>
        <taxon>Cellvibrionales</taxon>
        <taxon>Spongiibacteraceae</taxon>
        <taxon>Sinobacterium</taxon>
    </lineage>
</organism>
<sequence>MTGKLTQPPEAADYSAIACQSYGKKLVDTALLSDAVALFGGKDLYVDVPVSNSLIKANIKRRYLGGKTLTSQLCWDGY</sequence>
<evidence type="ECO:0000313" key="2">
    <source>
        <dbReference type="Proteomes" id="UP000275394"/>
    </source>
</evidence>
<dbReference type="AlphaFoldDB" id="A0A3N2DPH8"/>
<accession>A0A3N2DPH8</accession>
<protein>
    <submittedName>
        <fullName evidence="1">Uncharacterized protein</fullName>
    </submittedName>
</protein>
<evidence type="ECO:0000313" key="1">
    <source>
        <dbReference type="EMBL" id="ROS01703.1"/>
    </source>
</evidence>
<name>A0A3N2DPH8_9GAMM</name>